<dbReference type="Proteomes" id="UP000321026">
    <property type="component" value="Unassembled WGS sequence"/>
</dbReference>
<feature type="transmembrane region" description="Helical" evidence="1">
    <location>
        <begin position="73"/>
        <end position="90"/>
    </location>
</feature>
<feature type="transmembrane region" description="Helical" evidence="1">
    <location>
        <begin position="191"/>
        <end position="211"/>
    </location>
</feature>
<feature type="transmembrane region" description="Helical" evidence="1">
    <location>
        <begin position="159"/>
        <end position="179"/>
    </location>
</feature>
<evidence type="ECO:0000313" key="3">
    <source>
        <dbReference type="Proteomes" id="UP000321026"/>
    </source>
</evidence>
<keyword evidence="1" id="KW-0472">Membrane</keyword>
<feature type="transmembrane region" description="Helical" evidence="1">
    <location>
        <begin position="20"/>
        <end position="38"/>
    </location>
</feature>
<feature type="transmembrane region" description="Helical" evidence="1">
    <location>
        <begin position="259"/>
        <end position="276"/>
    </location>
</feature>
<name>A0A5C7J2G9_9BACT</name>
<keyword evidence="1" id="KW-1133">Transmembrane helix</keyword>
<feature type="transmembrane region" description="Helical" evidence="1">
    <location>
        <begin position="127"/>
        <end position="153"/>
    </location>
</feature>
<feature type="transmembrane region" description="Helical" evidence="1">
    <location>
        <begin position="44"/>
        <end position="61"/>
    </location>
</feature>
<keyword evidence="1" id="KW-0812">Transmembrane</keyword>
<feature type="transmembrane region" description="Helical" evidence="1">
    <location>
        <begin position="226"/>
        <end position="247"/>
    </location>
</feature>
<feature type="transmembrane region" description="Helical" evidence="1">
    <location>
        <begin position="96"/>
        <end position="115"/>
    </location>
</feature>
<dbReference type="EMBL" id="SSDS01000114">
    <property type="protein sequence ID" value="TXG75720.1"/>
    <property type="molecule type" value="Genomic_DNA"/>
</dbReference>
<evidence type="ECO:0000313" key="2">
    <source>
        <dbReference type="EMBL" id="TXG75720.1"/>
    </source>
</evidence>
<evidence type="ECO:0000256" key="1">
    <source>
        <dbReference type="SAM" id="Phobius"/>
    </source>
</evidence>
<protein>
    <submittedName>
        <fullName evidence="2">Uncharacterized protein</fullName>
    </submittedName>
</protein>
<dbReference type="AlphaFoldDB" id="A0A5C7J2G9"/>
<reference evidence="2 3" key="1">
    <citation type="submission" date="2018-09" db="EMBL/GenBank/DDBJ databases">
        <title>Metagenome Assembled Genomes from an Advanced Water Purification Facility.</title>
        <authorList>
            <person name="Stamps B.W."/>
            <person name="Spear J.R."/>
        </authorList>
    </citation>
    <scope>NUCLEOTIDE SEQUENCE [LARGE SCALE GENOMIC DNA]</scope>
    <source>
        <strain evidence="2">Bin_63_2</strain>
    </source>
</reference>
<comment type="caution">
    <text evidence="2">The sequence shown here is derived from an EMBL/GenBank/DDBJ whole genome shotgun (WGS) entry which is preliminary data.</text>
</comment>
<proteinExistence type="predicted"/>
<accession>A0A5C7J2G9</accession>
<gene>
    <name evidence="2" type="ORF">E6Q11_06960</name>
</gene>
<organism evidence="2 3">
    <name type="scientific">Candidatus Dojkabacteria bacterium</name>
    <dbReference type="NCBI Taxonomy" id="2099670"/>
    <lineage>
        <taxon>Bacteria</taxon>
        <taxon>Candidatus Dojkabacteria</taxon>
    </lineage>
</organism>
<sequence length="277" mass="32295">MKIKIPKLLKRSFFTKRERFAAGVLIISSLLFITEHFLTRSELIVVLGLSFLTDVFLYWALRNDLKNNFSPQVFILPFFYTMAFGFFYLLVPQRLLAELVLTIIFAIGLYSLYLSQNIFIVSSIRTIALLSGARTVSFVITILTYLFLTTIVYSLRLNIFVVLPLILFYSFFLTMQAIWSGTLEKSPRKNLLYVSLITICQLQIAALLWFWPNTTWVLSSFDPPPVLISLFLTGFFYIVIGLSHLWFEKRLFKSTLWEYVWVGFFVFVMLVAFTSWS</sequence>